<name>A0A1X6YHN4_9RHOB</name>
<reference evidence="2 3" key="1">
    <citation type="submission" date="2017-03" db="EMBL/GenBank/DDBJ databases">
        <authorList>
            <person name="Afonso C.L."/>
            <person name="Miller P.J."/>
            <person name="Scott M.A."/>
            <person name="Spackman E."/>
            <person name="Goraichik I."/>
            <person name="Dimitrov K.M."/>
            <person name="Suarez D.L."/>
            <person name="Swayne D.E."/>
        </authorList>
    </citation>
    <scope>NUCLEOTIDE SEQUENCE [LARGE SCALE GENOMIC DNA]</scope>
    <source>
        <strain evidence="2 3">CECT 8110</strain>
    </source>
</reference>
<keyword evidence="3" id="KW-1185">Reference proteome</keyword>
<keyword evidence="1" id="KW-0472">Membrane</keyword>
<proteinExistence type="predicted"/>
<dbReference type="OrthoDB" id="7745547at2"/>
<gene>
    <name evidence="2" type="ORF">ROH8110_00788</name>
</gene>
<sequence length="163" mass="16989">MVSLPDYEKETGQAQLAGDAAPGTASPLYRAVLMCLGAALLMAAIGLWMVPAGAGDEPMLIVKLLISAVMLAVGLMLLSGLNEPAPSPEIQIDRDRGELRLIERGADGTARLAASHELEALSEVSLFNGVLSARDARGCELLSLPVTDARTRAALRAALDIAN</sequence>
<evidence type="ECO:0000256" key="1">
    <source>
        <dbReference type="SAM" id="Phobius"/>
    </source>
</evidence>
<keyword evidence="1" id="KW-1133">Transmembrane helix</keyword>
<dbReference type="RefSeq" id="WP_085816402.1">
    <property type="nucleotide sequence ID" value="NZ_FWFU01000001.1"/>
</dbReference>
<dbReference type="EMBL" id="FWFU01000001">
    <property type="protein sequence ID" value="SLN21706.1"/>
    <property type="molecule type" value="Genomic_DNA"/>
</dbReference>
<dbReference type="AlphaFoldDB" id="A0A1X6YHN4"/>
<accession>A0A1X6YHN4</accession>
<keyword evidence="1" id="KW-0812">Transmembrane</keyword>
<feature type="transmembrane region" description="Helical" evidence="1">
    <location>
        <begin position="60"/>
        <end position="81"/>
    </location>
</feature>
<feature type="transmembrane region" description="Helical" evidence="1">
    <location>
        <begin position="28"/>
        <end position="48"/>
    </location>
</feature>
<dbReference type="Proteomes" id="UP000193207">
    <property type="component" value="Unassembled WGS sequence"/>
</dbReference>
<evidence type="ECO:0000313" key="2">
    <source>
        <dbReference type="EMBL" id="SLN21706.1"/>
    </source>
</evidence>
<organism evidence="2 3">
    <name type="scientific">Roseovarius halotolerans</name>
    <dbReference type="NCBI Taxonomy" id="505353"/>
    <lineage>
        <taxon>Bacteria</taxon>
        <taxon>Pseudomonadati</taxon>
        <taxon>Pseudomonadota</taxon>
        <taxon>Alphaproteobacteria</taxon>
        <taxon>Rhodobacterales</taxon>
        <taxon>Roseobacteraceae</taxon>
        <taxon>Roseovarius</taxon>
    </lineage>
</organism>
<evidence type="ECO:0000313" key="3">
    <source>
        <dbReference type="Proteomes" id="UP000193207"/>
    </source>
</evidence>
<protein>
    <submittedName>
        <fullName evidence="2">Uncharacterized protein</fullName>
    </submittedName>
</protein>